<evidence type="ECO:0000256" key="7">
    <source>
        <dbReference type="ARBA" id="ARBA00022691"/>
    </source>
</evidence>
<dbReference type="Gene3D" id="2.40.240.20">
    <property type="entry name" value="Hypothetical PUA domain-like, domain 1"/>
    <property type="match status" value="1"/>
</dbReference>
<evidence type="ECO:0000256" key="4">
    <source>
        <dbReference type="ARBA" id="ARBA00022552"/>
    </source>
</evidence>
<dbReference type="InterPro" id="IPR029026">
    <property type="entry name" value="tRNA_m1G_MTases_N"/>
</dbReference>
<dbReference type="RefSeq" id="WP_377063242.1">
    <property type="nucleotide sequence ID" value="NZ_JBHSJJ010000004.1"/>
</dbReference>
<evidence type="ECO:0000256" key="1">
    <source>
        <dbReference type="ARBA" id="ARBA00004496"/>
    </source>
</evidence>
<evidence type="ECO:0000256" key="8">
    <source>
        <dbReference type="ARBA" id="ARBA00025699"/>
    </source>
</evidence>
<evidence type="ECO:0000313" key="13">
    <source>
        <dbReference type="EMBL" id="MFC4871605.1"/>
    </source>
</evidence>
<dbReference type="InterPro" id="IPR015947">
    <property type="entry name" value="PUA-like_sf"/>
</dbReference>
<evidence type="ECO:0000256" key="3">
    <source>
        <dbReference type="ARBA" id="ARBA00022490"/>
    </source>
</evidence>
<feature type="domain" description="Ribosomal RNA small subunit methyltransferase E methyltransferase" evidence="11">
    <location>
        <begin position="71"/>
        <end position="229"/>
    </location>
</feature>
<dbReference type="EMBL" id="JBHSJJ010000004">
    <property type="protein sequence ID" value="MFC4871605.1"/>
    <property type="molecule type" value="Genomic_DNA"/>
</dbReference>
<gene>
    <name evidence="13" type="ORF">ACFPFU_07905</name>
</gene>
<organism evidence="13 14">
    <name type="scientific">Negadavirga shengliensis</name>
    <dbReference type="NCBI Taxonomy" id="1389218"/>
    <lineage>
        <taxon>Bacteria</taxon>
        <taxon>Pseudomonadati</taxon>
        <taxon>Bacteroidota</taxon>
        <taxon>Cytophagia</taxon>
        <taxon>Cytophagales</taxon>
        <taxon>Cyclobacteriaceae</taxon>
        <taxon>Negadavirga</taxon>
    </lineage>
</organism>
<keyword evidence="6 10" id="KW-0808">Transferase</keyword>
<dbReference type="Pfam" id="PF04452">
    <property type="entry name" value="Methyltrans_RNA"/>
    <property type="match status" value="1"/>
</dbReference>
<evidence type="ECO:0000256" key="5">
    <source>
        <dbReference type="ARBA" id="ARBA00022603"/>
    </source>
</evidence>
<dbReference type="GO" id="GO:0008168">
    <property type="term" value="F:methyltransferase activity"/>
    <property type="evidence" value="ECO:0007669"/>
    <property type="project" value="UniProtKB-KW"/>
</dbReference>
<keyword evidence="5 10" id="KW-0489">Methyltransferase</keyword>
<dbReference type="CDD" id="cd18084">
    <property type="entry name" value="RsmE-like"/>
    <property type="match status" value="1"/>
</dbReference>
<dbReference type="InterPro" id="IPR006700">
    <property type="entry name" value="RsmE"/>
</dbReference>
<feature type="domain" description="Ribosomal RNA small subunit methyltransferase E PUA-like" evidence="12">
    <location>
        <begin position="16"/>
        <end position="62"/>
    </location>
</feature>
<evidence type="ECO:0000256" key="9">
    <source>
        <dbReference type="ARBA" id="ARBA00047944"/>
    </source>
</evidence>
<keyword evidence="4 10" id="KW-0698">rRNA processing</keyword>
<dbReference type="NCBIfam" id="TIGR00046">
    <property type="entry name" value="RsmE family RNA methyltransferase"/>
    <property type="match status" value="1"/>
</dbReference>
<comment type="catalytic activity">
    <reaction evidence="9 10">
        <text>uridine(1498) in 16S rRNA + S-adenosyl-L-methionine = N(3)-methyluridine(1498) in 16S rRNA + S-adenosyl-L-homocysteine + H(+)</text>
        <dbReference type="Rhea" id="RHEA:42920"/>
        <dbReference type="Rhea" id="RHEA-COMP:10283"/>
        <dbReference type="Rhea" id="RHEA-COMP:10284"/>
        <dbReference type="ChEBI" id="CHEBI:15378"/>
        <dbReference type="ChEBI" id="CHEBI:57856"/>
        <dbReference type="ChEBI" id="CHEBI:59789"/>
        <dbReference type="ChEBI" id="CHEBI:65315"/>
        <dbReference type="ChEBI" id="CHEBI:74502"/>
        <dbReference type="EC" id="2.1.1.193"/>
    </reaction>
</comment>
<keyword evidence="14" id="KW-1185">Reference proteome</keyword>
<dbReference type="Gene3D" id="3.40.1280.10">
    <property type="match status" value="1"/>
</dbReference>
<name>A0ABV9SYW3_9BACT</name>
<evidence type="ECO:0000256" key="2">
    <source>
        <dbReference type="ARBA" id="ARBA00005528"/>
    </source>
</evidence>
<dbReference type="Proteomes" id="UP001595818">
    <property type="component" value="Unassembled WGS sequence"/>
</dbReference>
<evidence type="ECO:0000256" key="10">
    <source>
        <dbReference type="PIRNR" id="PIRNR015601"/>
    </source>
</evidence>
<dbReference type="PANTHER" id="PTHR30027">
    <property type="entry name" value="RIBOSOMAL RNA SMALL SUBUNIT METHYLTRANSFERASE E"/>
    <property type="match status" value="1"/>
</dbReference>
<dbReference type="EC" id="2.1.1.193" evidence="10"/>
<dbReference type="GO" id="GO:0032259">
    <property type="term" value="P:methylation"/>
    <property type="evidence" value="ECO:0007669"/>
    <property type="project" value="UniProtKB-KW"/>
</dbReference>
<comment type="function">
    <text evidence="8 10">Specifically methylates the N3 position of the uracil ring of uridine 1498 (m3U1498) in 16S rRNA. Acts on the fully assembled 30S ribosomal subunit.</text>
</comment>
<evidence type="ECO:0000259" key="12">
    <source>
        <dbReference type="Pfam" id="PF20260"/>
    </source>
</evidence>
<dbReference type="PANTHER" id="PTHR30027:SF3">
    <property type="entry name" value="16S RRNA (URACIL(1498)-N(3))-METHYLTRANSFERASE"/>
    <property type="match status" value="1"/>
</dbReference>
<keyword evidence="7 10" id="KW-0949">S-adenosyl-L-methionine</keyword>
<protein>
    <recommendedName>
        <fullName evidence="10">Ribosomal RNA small subunit methyltransferase E</fullName>
        <ecNumber evidence="10">2.1.1.193</ecNumber>
    </recommendedName>
</protein>
<sequence length="234" mass="26684">MQLFYQENITGEAFDLDPTESNHLGKVLRKAIGDLVHFTNGKGSLFTCRIVDNNPKKCRLEVVEHTFSPRENFHIHLAVAPTKNTDRIEWMLEKITEIGFHEITFLRTVNIERNRVNLERMLKKIISASKQSGKVWLPVINDLDDYEAFVTDKAFDTYQRFIAYVDKDNQSHLMHLAKPENSYLILIGPEGDFSPGEISLALSRGFTPCSLGKQRLRTETAGIIAVHSLNLVNL</sequence>
<reference evidence="14" key="1">
    <citation type="journal article" date="2019" name="Int. J. Syst. Evol. Microbiol.">
        <title>The Global Catalogue of Microorganisms (GCM) 10K type strain sequencing project: providing services to taxonomists for standard genome sequencing and annotation.</title>
        <authorList>
            <consortium name="The Broad Institute Genomics Platform"/>
            <consortium name="The Broad Institute Genome Sequencing Center for Infectious Disease"/>
            <person name="Wu L."/>
            <person name="Ma J."/>
        </authorList>
    </citation>
    <scope>NUCLEOTIDE SEQUENCE [LARGE SCALE GENOMIC DNA]</scope>
    <source>
        <strain evidence="14">CGMCC 4.7466</strain>
    </source>
</reference>
<comment type="caution">
    <text evidence="13">The sequence shown here is derived from an EMBL/GenBank/DDBJ whole genome shotgun (WGS) entry which is preliminary data.</text>
</comment>
<evidence type="ECO:0000313" key="14">
    <source>
        <dbReference type="Proteomes" id="UP001595818"/>
    </source>
</evidence>
<accession>A0ABV9SYW3</accession>
<dbReference type="SUPFAM" id="SSF88697">
    <property type="entry name" value="PUA domain-like"/>
    <property type="match status" value="1"/>
</dbReference>
<dbReference type="InterPro" id="IPR046886">
    <property type="entry name" value="RsmE_MTase_dom"/>
</dbReference>
<dbReference type="Pfam" id="PF20260">
    <property type="entry name" value="PUA_4"/>
    <property type="match status" value="1"/>
</dbReference>
<dbReference type="InterPro" id="IPR029028">
    <property type="entry name" value="Alpha/beta_knot_MTases"/>
</dbReference>
<dbReference type="SUPFAM" id="SSF75217">
    <property type="entry name" value="alpha/beta knot"/>
    <property type="match status" value="1"/>
</dbReference>
<evidence type="ECO:0000259" key="11">
    <source>
        <dbReference type="Pfam" id="PF04452"/>
    </source>
</evidence>
<comment type="similarity">
    <text evidence="2 10">Belongs to the RNA methyltransferase RsmE family.</text>
</comment>
<comment type="subcellular location">
    <subcellularLocation>
        <location evidence="1 10">Cytoplasm</location>
    </subcellularLocation>
</comment>
<dbReference type="InterPro" id="IPR046887">
    <property type="entry name" value="RsmE_PUA-like"/>
</dbReference>
<evidence type="ECO:0000256" key="6">
    <source>
        <dbReference type="ARBA" id="ARBA00022679"/>
    </source>
</evidence>
<proteinExistence type="inferred from homology"/>
<keyword evidence="3 10" id="KW-0963">Cytoplasm</keyword>
<dbReference type="PIRSF" id="PIRSF015601">
    <property type="entry name" value="MTase_slr0722"/>
    <property type="match status" value="1"/>
</dbReference>